<dbReference type="Proteomes" id="UP000614261">
    <property type="component" value="Unassembled WGS sequence"/>
</dbReference>
<dbReference type="Gene3D" id="3.90.25.10">
    <property type="entry name" value="UDP-galactose 4-epimerase, domain 1"/>
    <property type="match status" value="1"/>
</dbReference>
<dbReference type="InterPro" id="IPR001509">
    <property type="entry name" value="Epimerase_deHydtase"/>
</dbReference>
<name>A0ABQ1IYI3_9SPHN</name>
<gene>
    <name evidence="4" type="primary">rmd</name>
    <name evidence="4" type="ORF">GCM10010833_07850</name>
</gene>
<dbReference type="EMBL" id="BMGD01000001">
    <property type="protein sequence ID" value="GGB55538.1"/>
    <property type="molecule type" value="Genomic_DNA"/>
</dbReference>
<comment type="pathway">
    <text evidence="1">Bacterial outer membrane biogenesis; LPS O-antigen biosynthesis.</text>
</comment>
<reference evidence="5" key="1">
    <citation type="journal article" date="2019" name="Int. J. Syst. Evol. Microbiol.">
        <title>The Global Catalogue of Microorganisms (GCM) 10K type strain sequencing project: providing services to taxonomists for standard genome sequencing and annotation.</title>
        <authorList>
            <consortium name="The Broad Institute Genomics Platform"/>
            <consortium name="The Broad Institute Genome Sequencing Center for Infectious Disease"/>
            <person name="Wu L."/>
            <person name="Ma J."/>
        </authorList>
    </citation>
    <scope>NUCLEOTIDE SEQUENCE [LARGE SCALE GENOMIC DNA]</scope>
    <source>
        <strain evidence="5">CGMCC 1.12851</strain>
    </source>
</reference>
<dbReference type="SUPFAM" id="SSF51735">
    <property type="entry name" value="NAD(P)-binding Rossmann-fold domains"/>
    <property type="match status" value="1"/>
</dbReference>
<evidence type="ECO:0000313" key="4">
    <source>
        <dbReference type="EMBL" id="GGB55538.1"/>
    </source>
</evidence>
<evidence type="ECO:0000259" key="3">
    <source>
        <dbReference type="Pfam" id="PF01370"/>
    </source>
</evidence>
<protein>
    <submittedName>
        <fullName evidence="4">UDP-glucose 4-epimerase</fullName>
    </submittedName>
</protein>
<comment type="caution">
    <text evidence="4">The sequence shown here is derived from an EMBL/GenBank/DDBJ whole genome shotgun (WGS) entry which is preliminary data.</text>
</comment>
<organism evidence="4 5">
    <name type="scientific">Blastomonas aquatica</name>
    <dbReference type="NCBI Taxonomy" id="1510276"/>
    <lineage>
        <taxon>Bacteria</taxon>
        <taxon>Pseudomonadati</taxon>
        <taxon>Pseudomonadota</taxon>
        <taxon>Alphaproteobacteria</taxon>
        <taxon>Sphingomonadales</taxon>
        <taxon>Sphingomonadaceae</taxon>
        <taxon>Blastomonas</taxon>
    </lineage>
</organism>
<dbReference type="Pfam" id="PF01370">
    <property type="entry name" value="Epimerase"/>
    <property type="match status" value="1"/>
</dbReference>
<evidence type="ECO:0000256" key="2">
    <source>
        <dbReference type="ARBA" id="ARBA00007637"/>
    </source>
</evidence>
<accession>A0ABQ1IYI3</accession>
<evidence type="ECO:0000256" key="1">
    <source>
        <dbReference type="ARBA" id="ARBA00005125"/>
    </source>
</evidence>
<feature type="domain" description="NAD-dependent epimerase/dehydratase" evidence="3">
    <location>
        <begin position="3"/>
        <end position="199"/>
    </location>
</feature>
<dbReference type="InterPro" id="IPR036291">
    <property type="entry name" value="NAD(P)-bd_dom_sf"/>
</dbReference>
<keyword evidence="5" id="KW-1185">Reference proteome</keyword>
<dbReference type="Gene3D" id="3.40.50.720">
    <property type="entry name" value="NAD(P)-binding Rossmann-like Domain"/>
    <property type="match status" value="1"/>
</dbReference>
<proteinExistence type="inferred from homology"/>
<sequence>MRVLVTGADGFTGTYLVAELQSRGCEVFALSSDITDGAAVDSEIAQAVPDRVIHLAAIAFVGSNAVDPFYQVNQLGTYHLLDALARHAPHAHVLIASSANIYGNSTGGYLDEHTPPNPANHYAVSKWAMEVGAGMWADRLQMTIVRPFNYTGVGQEEQYLIPKIVAHFRRRDPVITLGNIDVSRDFGDVRSVVAAYAGLSAAPPMAPVVNVCTGKVWNIRQIIAMASRITGHNIEIATNPAFMRTNEVEILAGDASLLQSLLPDWRPHSLEDTLEWMLRV</sequence>
<dbReference type="PANTHER" id="PTHR43000">
    <property type="entry name" value="DTDP-D-GLUCOSE 4,6-DEHYDRATASE-RELATED"/>
    <property type="match status" value="1"/>
</dbReference>
<comment type="similarity">
    <text evidence="2">Belongs to the NAD(P)-dependent epimerase/dehydratase family.</text>
</comment>
<evidence type="ECO:0000313" key="5">
    <source>
        <dbReference type="Proteomes" id="UP000614261"/>
    </source>
</evidence>
<dbReference type="RefSeq" id="WP_188513014.1">
    <property type="nucleotide sequence ID" value="NZ_BMGD01000001.1"/>
</dbReference>